<dbReference type="InterPro" id="IPR008183">
    <property type="entry name" value="Aldose_1/G6P_1-epimerase"/>
</dbReference>
<dbReference type="RefSeq" id="WP_303501119.1">
    <property type="nucleotide sequence ID" value="NZ_JAUOPU010000029.1"/>
</dbReference>
<dbReference type="GO" id="GO:0005975">
    <property type="term" value="P:carbohydrate metabolic process"/>
    <property type="evidence" value="ECO:0007669"/>
    <property type="project" value="InterPro"/>
</dbReference>
<dbReference type="InterPro" id="IPR014718">
    <property type="entry name" value="GH-type_carb-bd"/>
</dbReference>
<dbReference type="Proteomes" id="UP001170624">
    <property type="component" value="Unassembled WGS sequence"/>
</dbReference>
<proteinExistence type="predicted"/>
<dbReference type="GO" id="GO:0016853">
    <property type="term" value="F:isomerase activity"/>
    <property type="evidence" value="ECO:0007669"/>
    <property type="project" value="InterPro"/>
</dbReference>
<gene>
    <name evidence="1" type="ORF">Q4568_19495</name>
</gene>
<dbReference type="Gene3D" id="2.70.98.10">
    <property type="match status" value="1"/>
</dbReference>
<comment type="caution">
    <text evidence="1">The sequence shown here is derived from an EMBL/GenBank/DDBJ whole genome shotgun (WGS) entry which is preliminary data.</text>
</comment>
<name>A0AAW7YCJ5_9GAMM</name>
<dbReference type="InterPro" id="IPR011013">
    <property type="entry name" value="Gal_mutarotase_sf_dom"/>
</dbReference>
<sequence length="317" mass="35613">MATHTLENDTLKLVINEQGGVIDAFQCTYNNGCEYVCNQGEEHAFDILRPRTKLSEHSAGEASMFPMVPMVNRIRGNSFEWQGRQVTLPINSQVDPDFFLHGDGWLTHWQLCRQNQQELWLELVMTSDIKGVCHYQAKQRFQLEQDSLIVTMTVTNLSEEAFPFGAGFHPFFHCLPDTQVQFSALGVWREDATYLPSDYTTAIPTVFDFEQAKPIPNAWINNGYRMDKSGVTATLNHNNGLLVTLTSPCHYLQVYKPEGQAGFLCLEPQSQAVNAHAELASLATTPLDTASHRESLTILAPKQSMQITMTIKVQATV</sequence>
<dbReference type="EMBL" id="JAUOPU010000029">
    <property type="protein sequence ID" value="MDO6544727.1"/>
    <property type="molecule type" value="Genomic_DNA"/>
</dbReference>
<evidence type="ECO:0000313" key="2">
    <source>
        <dbReference type="Proteomes" id="UP001170624"/>
    </source>
</evidence>
<dbReference type="GO" id="GO:0030246">
    <property type="term" value="F:carbohydrate binding"/>
    <property type="evidence" value="ECO:0007669"/>
    <property type="project" value="InterPro"/>
</dbReference>
<dbReference type="AlphaFoldDB" id="A0AAW7YCJ5"/>
<organism evidence="1 2">
    <name type="scientific">Photobacterium sanguinicancri</name>
    <dbReference type="NCBI Taxonomy" id="875932"/>
    <lineage>
        <taxon>Bacteria</taxon>
        <taxon>Pseudomonadati</taxon>
        <taxon>Pseudomonadota</taxon>
        <taxon>Gammaproteobacteria</taxon>
        <taxon>Vibrionales</taxon>
        <taxon>Vibrionaceae</taxon>
        <taxon>Photobacterium</taxon>
    </lineage>
</organism>
<dbReference type="SUPFAM" id="SSF74650">
    <property type="entry name" value="Galactose mutarotase-like"/>
    <property type="match status" value="1"/>
</dbReference>
<dbReference type="CDD" id="cd09021">
    <property type="entry name" value="Aldose_epim_Ec_YphB"/>
    <property type="match status" value="1"/>
</dbReference>
<evidence type="ECO:0000313" key="1">
    <source>
        <dbReference type="EMBL" id="MDO6544727.1"/>
    </source>
</evidence>
<accession>A0AAW7YCJ5</accession>
<reference evidence="1" key="1">
    <citation type="submission" date="2023-07" db="EMBL/GenBank/DDBJ databases">
        <title>Genome content predicts the carbon catabolic preferences of heterotrophic bacteria.</title>
        <authorList>
            <person name="Gralka M."/>
        </authorList>
    </citation>
    <scope>NUCLEOTIDE SEQUENCE</scope>
    <source>
        <strain evidence="1">G2M05</strain>
    </source>
</reference>
<dbReference type="Pfam" id="PF01263">
    <property type="entry name" value="Aldose_epim"/>
    <property type="match status" value="1"/>
</dbReference>
<protein>
    <submittedName>
        <fullName evidence="1">Aldose 1-epimerase</fullName>
    </submittedName>
</protein>